<evidence type="ECO:0000313" key="9">
    <source>
        <dbReference type="Proteomes" id="UP001287286"/>
    </source>
</evidence>
<dbReference type="Pfam" id="PF07716">
    <property type="entry name" value="bZIP_2"/>
    <property type="match status" value="1"/>
</dbReference>
<feature type="compositionally biased region" description="Polar residues" evidence="6">
    <location>
        <begin position="147"/>
        <end position="170"/>
    </location>
</feature>
<dbReference type="SUPFAM" id="SSF57959">
    <property type="entry name" value="Leucine zipper domain"/>
    <property type="match status" value="1"/>
</dbReference>
<organism evidence="8 9">
    <name type="scientific">Purpureocillium lilacinum</name>
    <name type="common">Paecilomyces lilacinus</name>
    <dbReference type="NCBI Taxonomy" id="33203"/>
    <lineage>
        <taxon>Eukaryota</taxon>
        <taxon>Fungi</taxon>
        <taxon>Dikarya</taxon>
        <taxon>Ascomycota</taxon>
        <taxon>Pezizomycotina</taxon>
        <taxon>Sordariomycetes</taxon>
        <taxon>Hypocreomycetidae</taxon>
        <taxon>Hypocreales</taxon>
        <taxon>Ophiocordycipitaceae</taxon>
        <taxon>Purpureocillium</taxon>
    </lineage>
</organism>
<evidence type="ECO:0000256" key="1">
    <source>
        <dbReference type="ARBA" id="ARBA00004123"/>
    </source>
</evidence>
<evidence type="ECO:0000313" key="8">
    <source>
        <dbReference type="EMBL" id="KAK4077969.1"/>
    </source>
</evidence>
<dbReference type="InterPro" id="IPR046347">
    <property type="entry name" value="bZIP_sf"/>
</dbReference>
<keyword evidence="5" id="KW-0175">Coiled coil</keyword>
<feature type="coiled-coil region" evidence="5">
    <location>
        <begin position="198"/>
        <end position="232"/>
    </location>
</feature>
<dbReference type="EMBL" id="JAWRVI010000091">
    <property type="protein sequence ID" value="KAK4077969.1"/>
    <property type="molecule type" value="Genomic_DNA"/>
</dbReference>
<keyword evidence="3" id="KW-0804">Transcription</keyword>
<evidence type="ECO:0000256" key="5">
    <source>
        <dbReference type="SAM" id="Coils"/>
    </source>
</evidence>
<dbReference type="SMART" id="SM00338">
    <property type="entry name" value="BRLZ"/>
    <property type="match status" value="1"/>
</dbReference>
<evidence type="ECO:0000256" key="4">
    <source>
        <dbReference type="ARBA" id="ARBA00023242"/>
    </source>
</evidence>
<evidence type="ECO:0000256" key="3">
    <source>
        <dbReference type="ARBA" id="ARBA00023163"/>
    </source>
</evidence>
<feature type="compositionally biased region" description="Basic residues" evidence="6">
    <location>
        <begin position="1"/>
        <end position="12"/>
    </location>
</feature>
<dbReference type="PROSITE" id="PS00036">
    <property type="entry name" value="BZIP_BASIC"/>
    <property type="match status" value="1"/>
</dbReference>
<keyword evidence="2" id="KW-0805">Transcription regulation</keyword>
<gene>
    <name evidence="8" type="ORF">Purlil1_12167</name>
</gene>
<feature type="domain" description="BZIP" evidence="7">
    <location>
        <begin position="180"/>
        <end position="243"/>
    </location>
</feature>
<dbReference type="Proteomes" id="UP001287286">
    <property type="component" value="Unassembled WGS sequence"/>
</dbReference>
<comment type="caution">
    <text evidence="8">The sequence shown here is derived from an EMBL/GenBank/DDBJ whole genome shotgun (WGS) entry which is preliminary data.</text>
</comment>
<dbReference type="InterPro" id="IPR004827">
    <property type="entry name" value="bZIP"/>
</dbReference>
<sequence length="271" mass="29506">MQYKPNKPHKSHSGHDVDMTTQRDYNEDCDLLGPYMAVPLDDIIGGEDVAAAGTPSQFIMTPPVFVSDEDGIDMADVEHGGTTAPEFGDPEGKADITAPTISPLTTMATHDAPSPSATPKKTSKTSPLTSMKASDATKSSRVPYRTMSPTTEARNGSCTRNATGTNTASKQHLKAAHSRECKWNAKLERNRIAASKCRGKQKQRVHELKKAEEELEARHTRLEAEYKTLLGETVQLKNLLMGHAGCGNANIDLWVENEAVRLVQPSDLAMH</sequence>
<evidence type="ECO:0000256" key="6">
    <source>
        <dbReference type="SAM" id="MobiDB-lite"/>
    </source>
</evidence>
<feature type="compositionally biased region" description="Low complexity" evidence="6">
    <location>
        <begin position="113"/>
        <end position="132"/>
    </location>
</feature>
<dbReference type="CDD" id="cd14687">
    <property type="entry name" value="bZIP_ATF2"/>
    <property type="match status" value="1"/>
</dbReference>
<name>A0ABR0BIQ3_PURLI</name>
<dbReference type="PANTHER" id="PTHR19304">
    <property type="entry name" value="CYCLIC-AMP RESPONSE ELEMENT BINDING PROTEIN"/>
    <property type="match status" value="1"/>
</dbReference>
<dbReference type="PROSITE" id="PS50217">
    <property type="entry name" value="BZIP"/>
    <property type="match status" value="1"/>
</dbReference>
<proteinExistence type="predicted"/>
<feature type="region of interest" description="Disordered" evidence="6">
    <location>
        <begin position="105"/>
        <end position="173"/>
    </location>
</feature>
<protein>
    <submittedName>
        <fullName evidence="8">Transcriptional regulator family: bZIP</fullName>
    </submittedName>
</protein>
<feature type="region of interest" description="Disordered" evidence="6">
    <location>
        <begin position="1"/>
        <end position="22"/>
    </location>
</feature>
<comment type="subcellular location">
    <subcellularLocation>
        <location evidence="1">Nucleus</location>
    </subcellularLocation>
</comment>
<accession>A0ABR0BIQ3</accession>
<dbReference type="Gene3D" id="1.20.5.170">
    <property type="match status" value="1"/>
</dbReference>
<keyword evidence="9" id="KW-1185">Reference proteome</keyword>
<evidence type="ECO:0000259" key="7">
    <source>
        <dbReference type="PROSITE" id="PS50217"/>
    </source>
</evidence>
<keyword evidence="4" id="KW-0539">Nucleus</keyword>
<reference evidence="8 9" key="1">
    <citation type="journal article" date="2024" name="Microbiol. Resour. Announc.">
        <title>Genome annotations for the ascomycete fungi Trichoderma harzianum, Trichoderma aggressivum, and Purpureocillium lilacinum.</title>
        <authorList>
            <person name="Beijen E.P.W."/>
            <person name="Ohm R.A."/>
        </authorList>
    </citation>
    <scope>NUCLEOTIDE SEQUENCE [LARGE SCALE GENOMIC DNA]</scope>
    <source>
        <strain evidence="8 9">CBS 150709</strain>
    </source>
</reference>
<evidence type="ECO:0000256" key="2">
    <source>
        <dbReference type="ARBA" id="ARBA00023015"/>
    </source>
</evidence>
<dbReference type="InterPro" id="IPR051027">
    <property type="entry name" value="bZIP_transcription_factors"/>
</dbReference>